<evidence type="ECO:0008006" key="3">
    <source>
        <dbReference type="Google" id="ProtNLM"/>
    </source>
</evidence>
<evidence type="ECO:0000313" key="2">
    <source>
        <dbReference type="Proteomes" id="UP000297245"/>
    </source>
</evidence>
<dbReference type="Proteomes" id="UP000297245">
    <property type="component" value="Unassembled WGS sequence"/>
</dbReference>
<evidence type="ECO:0000313" key="1">
    <source>
        <dbReference type="EMBL" id="THV04231.1"/>
    </source>
</evidence>
<keyword evidence="2" id="KW-1185">Reference proteome</keyword>
<organism evidence="1 2">
    <name type="scientific">Dendrothele bispora (strain CBS 962.96)</name>
    <dbReference type="NCBI Taxonomy" id="1314807"/>
    <lineage>
        <taxon>Eukaryota</taxon>
        <taxon>Fungi</taxon>
        <taxon>Dikarya</taxon>
        <taxon>Basidiomycota</taxon>
        <taxon>Agaricomycotina</taxon>
        <taxon>Agaricomycetes</taxon>
        <taxon>Agaricomycetidae</taxon>
        <taxon>Agaricales</taxon>
        <taxon>Agaricales incertae sedis</taxon>
        <taxon>Dendrothele</taxon>
    </lineage>
</organism>
<dbReference type="AlphaFoldDB" id="A0A4S8MND3"/>
<proteinExistence type="predicted"/>
<name>A0A4S8MND3_DENBC</name>
<reference evidence="1 2" key="1">
    <citation type="journal article" date="2019" name="Nat. Ecol. Evol.">
        <title>Megaphylogeny resolves global patterns of mushroom evolution.</title>
        <authorList>
            <person name="Varga T."/>
            <person name="Krizsan K."/>
            <person name="Foldi C."/>
            <person name="Dima B."/>
            <person name="Sanchez-Garcia M."/>
            <person name="Sanchez-Ramirez S."/>
            <person name="Szollosi G.J."/>
            <person name="Szarkandi J.G."/>
            <person name="Papp V."/>
            <person name="Albert L."/>
            <person name="Andreopoulos W."/>
            <person name="Angelini C."/>
            <person name="Antonin V."/>
            <person name="Barry K.W."/>
            <person name="Bougher N.L."/>
            <person name="Buchanan P."/>
            <person name="Buyck B."/>
            <person name="Bense V."/>
            <person name="Catcheside P."/>
            <person name="Chovatia M."/>
            <person name="Cooper J."/>
            <person name="Damon W."/>
            <person name="Desjardin D."/>
            <person name="Finy P."/>
            <person name="Geml J."/>
            <person name="Haridas S."/>
            <person name="Hughes K."/>
            <person name="Justo A."/>
            <person name="Karasinski D."/>
            <person name="Kautmanova I."/>
            <person name="Kiss B."/>
            <person name="Kocsube S."/>
            <person name="Kotiranta H."/>
            <person name="LaButti K.M."/>
            <person name="Lechner B.E."/>
            <person name="Liimatainen K."/>
            <person name="Lipzen A."/>
            <person name="Lukacs Z."/>
            <person name="Mihaltcheva S."/>
            <person name="Morgado L.N."/>
            <person name="Niskanen T."/>
            <person name="Noordeloos M.E."/>
            <person name="Ohm R.A."/>
            <person name="Ortiz-Santana B."/>
            <person name="Ovrebo C."/>
            <person name="Racz N."/>
            <person name="Riley R."/>
            <person name="Savchenko A."/>
            <person name="Shiryaev A."/>
            <person name="Soop K."/>
            <person name="Spirin V."/>
            <person name="Szebenyi C."/>
            <person name="Tomsovsky M."/>
            <person name="Tulloss R.E."/>
            <person name="Uehling J."/>
            <person name="Grigoriev I.V."/>
            <person name="Vagvolgyi C."/>
            <person name="Papp T."/>
            <person name="Martin F.M."/>
            <person name="Miettinen O."/>
            <person name="Hibbett D.S."/>
            <person name="Nagy L.G."/>
        </authorList>
    </citation>
    <scope>NUCLEOTIDE SEQUENCE [LARGE SCALE GENOMIC DNA]</scope>
    <source>
        <strain evidence="1 2">CBS 962.96</strain>
    </source>
</reference>
<sequence length="761" mass="85477">MNLLVIEDKEDTDLRDRHLAFAKAMRCCVRFTSLSYLQLQDAILSVEKGLCQGIVLSRQLVGSVPLTSLRTDEVSSYSGAFDLIRLCDGEALAVNTDALGLHFAISSFTRYGSYRTTLIVGCCYWTKIALYTLSHYFESTKFYVFEPSNVAFQGFIQDTGRLGIDLDIVRIRGKEIEDLNVEFNCVVTGVSPAEQFDDEIEDGSEGNPATEQFSVVLTVFRSSLRGLFLGLYQSPSDTVSNWEAAAGDYSWSVIDQGHMCDIQTQEMWSQLGMDTDKALYRSNTLLMYLTVLWGVNFGPMSTKTQLTCIAVDLLNDWTWLCTVPFSQSYQHACTIDDLLLDSYLPPPPLIGLRPGYIQRHLFVTHTLPDRDTLLNRPYTFVLRGPTYHWQSSVNLGKGIAIVVCHDGFGEFSDILVDARESDAVMVVDLLTGLRRIDRDDLEEIDQHRWLRNDRRFLEGSPSPIRPFTAIPPPNTSCHCLYCGILPTEILTLVLIHCDVRSLASFALTSRNHYRAVKSTIDNRVNRVIGRLALNGVTIPDIKHVLKKTSGIIHGEAALTVLLPGCPIMPKEVRIATPAGTRGEWVKLFGRMANVRSYHHWVQNEYYDAVRIDKVRSVFFLPNRVVVSLRESNSPSALPMLLSERVTTLACGISYGLCFTLYPGDIRDRFIDSAFNDEYPPDWFLTALSKTFNCRNVTEERDLSPVGECALRWRKLSGCHGMGSFPWSTLAGDASPGIPWGADWLWRKGLLCNVPGCDHSDR</sequence>
<accession>A0A4S8MND3</accession>
<dbReference type="EMBL" id="ML179058">
    <property type="protein sequence ID" value="THV04231.1"/>
    <property type="molecule type" value="Genomic_DNA"/>
</dbReference>
<gene>
    <name evidence="1" type="ORF">K435DRAFT_791121</name>
</gene>
<protein>
    <recommendedName>
        <fullName evidence="3">F-box domain-containing protein</fullName>
    </recommendedName>
</protein>
<dbReference type="CDD" id="cd09917">
    <property type="entry name" value="F-box_SF"/>
    <property type="match status" value="1"/>
</dbReference>